<dbReference type="EMBL" id="LSRS01000001">
    <property type="protein sequence ID" value="KAF1086459.1"/>
    <property type="molecule type" value="Genomic_DNA"/>
</dbReference>
<dbReference type="InterPro" id="IPR001341">
    <property type="entry name" value="Asp_kinase"/>
</dbReference>
<dbReference type="GO" id="GO:0009090">
    <property type="term" value="P:homoserine biosynthetic process"/>
    <property type="evidence" value="ECO:0007669"/>
    <property type="project" value="TreeGrafter"/>
</dbReference>
<evidence type="ECO:0000256" key="15">
    <source>
        <dbReference type="RuleBase" id="RU003448"/>
    </source>
</evidence>
<dbReference type="CDD" id="cd04261">
    <property type="entry name" value="AAK_AKii-LysC-BS"/>
    <property type="match status" value="1"/>
</dbReference>
<dbReference type="InterPro" id="IPR036393">
    <property type="entry name" value="AceGlu_kinase-like_sf"/>
</dbReference>
<feature type="binding site" evidence="14">
    <location>
        <position position="46"/>
    </location>
    <ligand>
        <name>substrate</name>
    </ligand>
</feature>
<evidence type="ECO:0000256" key="13">
    <source>
        <dbReference type="ARBA" id="ARBA00047872"/>
    </source>
</evidence>
<dbReference type="GO" id="GO:0004072">
    <property type="term" value="F:aspartate kinase activity"/>
    <property type="evidence" value="ECO:0007669"/>
    <property type="project" value="UniProtKB-EC"/>
</dbReference>
<evidence type="ECO:0000313" key="18">
    <source>
        <dbReference type="EMBL" id="KAF1086459.1"/>
    </source>
</evidence>
<sequence>MLIVQKYGGTSVADASRIKNVARRVVKEYRKGNQMVVVVSAMGDTTDDLIALSRQITDNPSPREMDVLLSTGERISSALLAMAIKSLGVEVISLTGRQAGIKTDMVYNKARIIDVESDRMREELAKSKILIVAGFQGLNQYGDITTLGRGGSDTTAVVLAAALQADLCEIYTDVDGVYTADPRVVPEARKLATITYDEMLELAHLGAGVLHPRSVECAKHYGIPLHVRSSFNDNPGTIVKEETDMEKDMVITGVTYNKNVAKLSVFGVPDQPGIAYKIFKNLADKNISVDMIVQSAMRDGINDISFTVAQDDLPVSIESIEEIVKEIDAQGYAHNADVAMVSIVGAGMNSNPGVAAMMFGVLSEEGINIHMISTSDIKISCIVKNKDAEQAVKALHKKFGLDRIGPN</sequence>
<dbReference type="NCBIfam" id="TIGR00656">
    <property type="entry name" value="asp_kin_monofn"/>
    <property type="match status" value="1"/>
</dbReference>
<dbReference type="InterPro" id="IPR005260">
    <property type="entry name" value="Asp_kin_monofn"/>
</dbReference>
<evidence type="ECO:0000256" key="10">
    <source>
        <dbReference type="ARBA" id="ARBA00022840"/>
    </source>
</evidence>
<feature type="binding site" evidence="14">
    <location>
        <position position="183"/>
    </location>
    <ligand>
        <name>ATP</name>
        <dbReference type="ChEBI" id="CHEBI:30616"/>
    </ligand>
</feature>
<dbReference type="SUPFAM" id="SSF53633">
    <property type="entry name" value="Carbamate kinase-like"/>
    <property type="match status" value="1"/>
</dbReference>
<dbReference type="NCBIfam" id="NF005154">
    <property type="entry name" value="PRK06635.1-2"/>
    <property type="match status" value="1"/>
</dbReference>
<evidence type="ECO:0000256" key="7">
    <source>
        <dbReference type="ARBA" id="ARBA00022679"/>
    </source>
</evidence>
<dbReference type="Pfam" id="PF00696">
    <property type="entry name" value="AA_kinase"/>
    <property type="match status" value="1"/>
</dbReference>
<dbReference type="Gene3D" id="3.40.1160.10">
    <property type="entry name" value="Acetylglutamate kinase-like"/>
    <property type="match status" value="1"/>
</dbReference>
<dbReference type="InterPro" id="IPR041740">
    <property type="entry name" value="AKii-LysC-BS"/>
</dbReference>
<dbReference type="OrthoDB" id="9799110at2"/>
<name>A0A9D3B004_9FIRM</name>
<keyword evidence="9 15" id="KW-0418">Kinase</keyword>
<dbReference type="Pfam" id="PF22468">
    <property type="entry name" value="ACT_9"/>
    <property type="match status" value="2"/>
</dbReference>
<dbReference type="GO" id="GO:0019877">
    <property type="term" value="P:diaminopimelate biosynthetic process"/>
    <property type="evidence" value="ECO:0007669"/>
    <property type="project" value="UniProtKB-KW"/>
</dbReference>
<keyword evidence="11" id="KW-0220">Diaminopimelate biosynthesis</keyword>
<evidence type="ECO:0000256" key="4">
    <source>
        <dbReference type="ARBA" id="ARBA00005139"/>
    </source>
</evidence>
<comment type="pathway">
    <text evidence="2 16">Amino-acid biosynthesis; L-lysine biosynthesis via DAP pathway; (S)-tetrahydrodipicolinate from L-aspartate: step 1/4.</text>
</comment>
<dbReference type="GO" id="GO:0005524">
    <property type="term" value="F:ATP binding"/>
    <property type="evidence" value="ECO:0007669"/>
    <property type="project" value="UniProtKB-KW"/>
</dbReference>
<evidence type="ECO:0000256" key="3">
    <source>
        <dbReference type="ARBA" id="ARBA00004986"/>
    </source>
</evidence>
<dbReference type="PANTHER" id="PTHR21499">
    <property type="entry name" value="ASPARTATE KINASE"/>
    <property type="match status" value="1"/>
</dbReference>
<dbReference type="PROSITE" id="PS51671">
    <property type="entry name" value="ACT"/>
    <property type="match status" value="1"/>
</dbReference>
<dbReference type="FunFam" id="3.30.2130.10:FF:000002">
    <property type="entry name" value="Aspartokinase"/>
    <property type="match status" value="1"/>
</dbReference>
<comment type="caution">
    <text evidence="18">The sequence shown here is derived from an EMBL/GenBank/DDBJ whole genome shotgun (WGS) entry which is preliminary data.</text>
</comment>
<dbReference type="CDD" id="cd04923">
    <property type="entry name" value="ACT_AK-LysC-DapG-like_2"/>
    <property type="match status" value="1"/>
</dbReference>
<evidence type="ECO:0000259" key="17">
    <source>
        <dbReference type="PROSITE" id="PS51671"/>
    </source>
</evidence>
<dbReference type="AlphaFoldDB" id="A0A9D3B004"/>
<keyword evidence="6 16" id="KW-0028">Amino-acid biosynthesis</keyword>
<proteinExistence type="inferred from homology"/>
<comment type="pathway">
    <text evidence="3 16">Amino-acid biosynthesis; L-methionine biosynthesis via de novo pathway; L-homoserine from L-aspartate: step 1/3.</text>
</comment>
<comment type="pathway">
    <text evidence="4 16">Amino-acid biosynthesis; L-threonine biosynthesis; L-threonine from L-aspartate: step 1/5.</text>
</comment>
<dbReference type="FunFam" id="3.40.1160.10:FF:000002">
    <property type="entry name" value="Aspartokinase"/>
    <property type="match status" value="1"/>
</dbReference>
<evidence type="ECO:0000256" key="8">
    <source>
        <dbReference type="ARBA" id="ARBA00022741"/>
    </source>
</evidence>
<keyword evidence="10 14" id="KW-0067">ATP-binding</keyword>
<dbReference type="GO" id="GO:0009089">
    <property type="term" value="P:lysine biosynthetic process via diaminopimelate"/>
    <property type="evidence" value="ECO:0007669"/>
    <property type="project" value="InterPro"/>
</dbReference>
<evidence type="ECO:0000256" key="5">
    <source>
        <dbReference type="ARBA" id="ARBA00010122"/>
    </source>
</evidence>
<dbReference type="PIRSF" id="PIRSF000726">
    <property type="entry name" value="Asp_kin"/>
    <property type="match status" value="1"/>
</dbReference>
<evidence type="ECO:0000256" key="1">
    <source>
        <dbReference type="ARBA" id="ARBA00003121"/>
    </source>
</evidence>
<evidence type="ECO:0000256" key="14">
    <source>
        <dbReference type="PIRSR" id="PIRSR000726-1"/>
    </source>
</evidence>
<comment type="similarity">
    <text evidence="5 15">Belongs to the aspartokinase family.</text>
</comment>
<evidence type="ECO:0000256" key="6">
    <source>
        <dbReference type="ARBA" id="ARBA00022605"/>
    </source>
</evidence>
<reference evidence="18" key="1">
    <citation type="submission" date="2016-02" db="EMBL/GenBank/DDBJ databases">
        <title>Draft Genome Sequence of Sporotomaculum syntrophicum Strain FB, a Syntrophic Benzoate Degrader.</title>
        <authorList>
            <person name="Nobu M.K."/>
            <person name="Narihiro T."/>
            <person name="Qiu Y.-L."/>
            <person name="Ohashi A."/>
            <person name="Liu W.-T."/>
            <person name="Yuji S."/>
        </authorList>
    </citation>
    <scope>NUCLEOTIDE SEQUENCE</scope>
    <source>
        <strain evidence="18">FB</strain>
    </source>
</reference>
<protein>
    <recommendedName>
        <fullName evidence="15">Aspartokinase</fullName>
        <ecNumber evidence="15">2.7.2.4</ecNumber>
    </recommendedName>
</protein>
<evidence type="ECO:0000313" key="19">
    <source>
        <dbReference type="Proteomes" id="UP000798488"/>
    </source>
</evidence>
<evidence type="ECO:0000256" key="16">
    <source>
        <dbReference type="RuleBase" id="RU004249"/>
    </source>
</evidence>
<feature type="binding site" evidence="14">
    <location>
        <position position="73"/>
    </location>
    <ligand>
        <name>substrate</name>
    </ligand>
</feature>
<dbReference type="InterPro" id="IPR002912">
    <property type="entry name" value="ACT_dom"/>
</dbReference>
<dbReference type="Proteomes" id="UP000798488">
    <property type="component" value="Unassembled WGS sequence"/>
</dbReference>
<dbReference type="NCBIfam" id="TIGR00657">
    <property type="entry name" value="asp_kinases"/>
    <property type="match status" value="1"/>
</dbReference>
<feature type="binding site" evidence="14">
    <location>
        <begin position="172"/>
        <end position="173"/>
    </location>
    <ligand>
        <name>ATP</name>
        <dbReference type="ChEBI" id="CHEBI:30616"/>
    </ligand>
</feature>
<dbReference type="PROSITE" id="PS00324">
    <property type="entry name" value="ASPARTOKINASE"/>
    <property type="match status" value="1"/>
</dbReference>
<evidence type="ECO:0000256" key="11">
    <source>
        <dbReference type="ARBA" id="ARBA00022915"/>
    </source>
</evidence>
<keyword evidence="8 14" id="KW-0547">Nucleotide-binding</keyword>
<accession>A0A9D3B004</accession>
<comment type="catalytic activity">
    <reaction evidence="13 15">
        <text>L-aspartate + ATP = 4-phospho-L-aspartate + ADP</text>
        <dbReference type="Rhea" id="RHEA:23776"/>
        <dbReference type="ChEBI" id="CHEBI:29991"/>
        <dbReference type="ChEBI" id="CHEBI:30616"/>
        <dbReference type="ChEBI" id="CHEBI:57535"/>
        <dbReference type="ChEBI" id="CHEBI:456216"/>
        <dbReference type="EC" id="2.7.2.4"/>
    </reaction>
</comment>
<keyword evidence="19" id="KW-1185">Reference proteome</keyword>
<dbReference type="EC" id="2.7.2.4" evidence="15"/>
<dbReference type="InterPro" id="IPR045865">
    <property type="entry name" value="ACT-like_dom_sf"/>
</dbReference>
<dbReference type="SUPFAM" id="SSF55021">
    <property type="entry name" value="ACT-like"/>
    <property type="match status" value="2"/>
</dbReference>
<dbReference type="CDD" id="cd04913">
    <property type="entry name" value="ACT_AKii-LysC-BS-like_1"/>
    <property type="match status" value="1"/>
</dbReference>
<evidence type="ECO:0000256" key="2">
    <source>
        <dbReference type="ARBA" id="ARBA00004766"/>
    </source>
</evidence>
<dbReference type="Gene3D" id="3.30.2130.10">
    <property type="entry name" value="VC0802-like"/>
    <property type="match status" value="1"/>
</dbReference>
<dbReference type="NCBIfam" id="NF005155">
    <property type="entry name" value="PRK06635.1-4"/>
    <property type="match status" value="1"/>
</dbReference>
<dbReference type="InterPro" id="IPR001048">
    <property type="entry name" value="Asp/Glu/Uridylate_kinase"/>
</dbReference>
<keyword evidence="12" id="KW-0457">Lysine biosynthesis</keyword>
<dbReference type="PANTHER" id="PTHR21499:SF3">
    <property type="entry name" value="ASPARTOKINASE"/>
    <property type="match status" value="1"/>
</dbReference>
<evidence type="ECO:0000256" key="12">
    <source>
        <dbReference type="ARBA" id="ARBA00023154"/>
    </source>
</evidence>
<dbReference type="InterPro" id="IPR054352">
    <property type="entry name" value="ACT_Aspartokinase"/>
</dbReference>
<organism evidence="18 19">
    <name type="scientific">Sporotomaculum syntrophicum</name>
    <dbReference type="NCBI Taxonomy" id="182264"/>
    <lineage>
        <taxon>Bacteria</taxon>
        <taxon>Bacillati</taxon>
        <taxon>Bacillota</taxon>
        <taxon>Clostridia</taxon>
        <taxon>Eubacteriales</taxon>
        <taxon>Desulfallaceae</taxon>
        <taxon>Sporotomaculum</taxon>
    </lineage>
</organism>
<feature type="domain" description="ACT" evidence="17">
    <location>
        <begin position="263"/>
        <end position="346"/>
    </location>
</feature>
<feature type="binding site" evidence="14">
    <location>
        <begin position="6"/>
        <end position="9"/>
    </location>
    <ligand>
        <name>ATP</name>
        <dbReference type="ChEBI" id="CHEBI:30616"/>
    </ligand>
</feature>
<gene>
    <name evidence="18" type="primary">lysC</name>
    <name evidence="18" type="ORF">SPSYN_00178</name>
</gene>
<evidence type="ECO:0000256" key="9">
    <source>
        <dbReference type="ARBA" id="ARBA00022777"/>
    </source>
</evidence>
<dbReference type="GO" id="GO:0005829">
    <property type="term" value="C:cytosol"/>
    <property type="evidence" value="ECO:0007669"/>
    <property type="project" value="TreeGrafter"/>
</dbReference>
<feature type="binding site" evidence="14">
    <location>
        <position position="178"/>
    </location>
    <ligand>
        <name>ATP</name>
        <dbReference type="ChEBI" id="CHEBI:30616"/>
    </ligand>
</feature>
<dbReference type="InterPro" id="IPR018042">
    <property type="entry name" value="Aspartate_kinase_CS"/>
</dbReference>
<dbReference type="RefSeq" id="WP_161820616.1">
    <property type="nucleotide sequence ID" value="NZ_LSRS01000001.1"/>
</dbReference>
<keyword evidence="7 15" id="KW-0808">Transferase</keyword>
<comment type="function">
    <text evidence="1">Catalyzes the phosphorylation of the beta-carboxyl group of aspartic acid with ATP to yield 4-phospho-L-aspartate, which is involved in the branched biosynthetic pathway leading to the biosynthesis of amino acids threonine, isoleucine and methionine.</text>
</comment>